<dbReference type="AlphaFoldDB" id="A0A9D1N138"/>
<comment type="caution">
    <text evidence="1">The sequence shown here is derived from an EMBL/GenBank/DDBJ whole genome shotgun (WGS) entry which is preliminary data.</text>
</comment>
<sequence>MIDAIFMGTSGLHGIKPYHAQISPSLKTQKNTNTSMPLNKFLMFDTNRAMLNRSLISFKGYYGDSQPLKKLFWISTGRNDVYEDNWTKEHLYQVGNKKWVNAHPAELLKRTPEQVLQSLCTLTKPNNQYPGIPPYIPSPNFGDKWGRQANYIEINPRVVAKYDGNRVTEGLLGVMKLLPAIPTSPNSFANCIVLSQLYPAIYGDGYKDAGSLYCANLHAGISQTLTCDGLYGKMGADEQVKAFNDMAHMLGFKTGFRMPLSADQLKVQGGRFNWYDHEKAFIDACVWGIELGFDSIYFDSGKHITDKDGYCGIGELPNKAQMAYILYKIREQTGRNDISFVGEKCNDSYEYKEMGLTAGTDWGKADDINSVKWESRKQKASREYAAGPEVSNDNDYGAAEFGTRLNRINSCLYGYDNIADKLPSYMQMHDIFPLSPYSNTHELMMHTKEMQGSNAWTECERHWDGAFNTSDAASNYRNDVYHIFENVIRCYG</sequence>
<accession>A0A9D1N138</accession>
<evidence type="ECO:0000313" key="1">
    <source>
        <dbReference type="EMBL" id="HIU93268.1"/>
    </source>
</evidence>
<proteinExistence type="predicted"/>
<name>A0A9D1N138_9CLOT</name>
<dbReference type="EMBL" id="DVOD01000065">
    <property type="protein sequence ID" value="HIU93268.1"/>
    <property type="molecule type" value="Genomic_DNA"/>
</dbReference>
<gene>
    <name evidence="1" type="ORF">IAD26_09080</name>
</gene>
<reference evidence="1" key="1">
    <citation type="submission" date="2020-10" db="EMBL/GenBank/DDBJ databases">
        <authorList>
            <person name="Gilroy R."/>
        </authorList>
    </citation>
    <scope>NUCLEOTIDE SEQUENCE</scope>
    <source>
        <strain evidence="1">CHK154-7741</strain>
    </source>
</reference>
<organism evidence="1 2">
    <name type="scientific">Candidatus Limenecus avicola</name>
    <dbReference type="NCBI Taxonomy" id="2840847"/>
    <lineage>
        <taxon>Bacteria</taxon>
        <taxon>Bacillati</taxon>
        <taxon>Bacillota</taxon>
        <taxon>Clostridia</taxon>
        <taxon>Eubacteriales</taxon>
        <taxon>Clostridiaceae</taxon>
        <taxon>Clostridiaceae incertae sedis</taxon>
        <taxon>Candidatus Limenecus</taxon>
    </lineage>
</organism>
<evidence type="ECO:0000313" key="2">
    <source>
        <dbReference type="Proteomes" id="UP000886748"/>
    </source>
</evidence>
<protein>
    <submittedName>
        <fullName evidence="1">Uncharacterized protein</fullName>
    </submittedName>
</protein>
<dbReference type="Proteomes" id="UP000886748">
    <property type="component" value="Unassembled WGS sequence"/>
</dbReference>
<reference evidence="1" key="2">
    <citation type="journal article" date="2021" name="PeerJ">
        <title>Extensive microbial diversity within the chicken gut microbiome revealed by metagenomics and culture.</title>
        <authorList>
            <person name="Gilroy R."/>
            <person name="Ravi A."/>
            <person name="Getino M."/>
            <person name="Pursley I."/>
            <person name="Horton D.L."/>
            <person name="Alikhan N.F."/>
            <person name="Baker D."/>
            <person name="Gharbi K."/>
            <person name="Hall N."/>
            <person name="Watson M."/>
            <person name="Adriaenssens E.M."/>
            <person name="Foster-Nyarko E."/>
            <person name="Jarju S."/>
            <person name="Secka A."/>
            <person name="Antonio M."/>
            <person name="Oren A."/>
            <person name="Chaudhuri R.R."/>
            <person name="La Ragione R."/>
            <person name="Hildebrand F."/>
            <person name="Pallen M.J."/>
        </authorList>
    </citation>
    <scope>NUCLEOTIDE SEQUENCE</scope>
    <source>
        <strain evidence="1">CHK154-7741</strain>
    </source>
</reference>